<feature type="transmembrane region" description="Helical" evidence="1">
    <location>
        <begin position="224"/>
        <end position="241"/>
    </location>
</feature>
<name>A0A1F6M985_9BACT</name>
<dbReference type="EMBL" id="MFQD01000004">
    <property type="protein sequence ID" value="OGH68212.1"/>
    <property type="molecule type" value="Genomic_DNA"/>
</dbReference>
<keyword evidence="1" id="KW-0812">Transmembrane</keyword>
<proteinExistence type="predicted"/>
<feature type="transmembrane region" description="Helical" evidence="1">
    <location>
        <begin position="152"/>
        <end position="170"/>
    </location>
</feature>
<feature type="transmembrane region" description="Helical" evidence="1">
    <location>
        <begin position="301"/>
        <end position="321"/>
    </location>
</feature>
<reference evidence="2 3" key="1">
    <citation type="journal article" date="2016" name="Nat. Commun.">
        <title>Thousands of microbial genomes shed light on interconnected biogeochemical processes in an aquifer system.</title>
        <authorList>
            <person name="Anantharaman K."/>
            <person name="Brown C.T."/>
            <person name="Hug L.A."/>
            <person name="Sharon I."/>
            <person name="Castelle C.J."/>
            <person name="Probst A.J."/>
            <person name="Thomas B.C."/>
            <person name="Singh A."/>
            <person name="Wilkins M.J."/>
            <person name="Karaoz U."/>
            <person name="Brodie E.L."/>
            <person name="Williams K.H."/>
            <person name="Hubbard S.S."/>
            <person name="Banfield J.F."/>
        </authorList>
    </citation>
    <scope>NUCLEOTIDE SEQUENCE [LARGE SCALE GENOMIC DNA]</scope>
</reference>
<dbReference type="STRING" id="1798682.A3C15_03125"/>
<evidence type="ECO:0000313" key="3">
    <source>
        <dbReference type="Proteomes" id="UP000176532"/>
    </source>
</evidence>
<keyword evidence="1" id="KW-1133">Transmembrane helix</keyword>
<feature type="transmembrane region" description="Helical" evidence="1">
    <location>
        <begin position="179"/>
        <end position="212"/>
    </location>
</feature>
<protein>
    <recommendedName>
        <fullName evidence="4">Glycosyltransferase RgtA/B/C/D-like domain-containing protein</fullName>
    </recommendedName>
</protein>
<feature type="transmembrane region" description="Helical" evidence="1">
    <location>
        <begin position="333"/>
        <end position="350"/>
    </location>
</feature>
<organism evidence="2 3">
    <name type="scientific">Candidatus Magasanikbacteria bacterium RIFCSPHIGHO2_02_FULL_50_9b</name>
    <dbReference type="NCBI Taxonomy" id="1798682"/>
    <lineage>
        <taxon>Bacteria</taxon>
        <taxon>Candidatus Magasanikiibacteriota</taxon>
    </lineage>
</organism>
<comment type="caution">
    <text evidence="2">The sequence shown here is derived from an EMBL/GenBank/DDBJ whole genome shotgun (WGS) entry which is preliminary data.</text>
</comment>
<evidence type="ECO:0008006" key="4">
    <source>
        <dbReference type="Google" id="ProtNLM"/>
    </source>
</evidence>
<evidence type="ECO:0000313" key="2">
    <source>
        <dbReference type="EMBL" id="OGH68212.1"/>
    </source>
</evidence>
<accession>A0A1F6M985</accession>
<dbReference type="Proteomes" id="UP000176532">
    <property type="component" value="Unassembled WGS sequence"/>
</dbReference>
<evidence type="ECO:0000256" key="1">
    <source>
        <dbReference type="SAM" id="Phobius"/>
    </source>
</evidence>
<sequence>MTTPPLYRSILFWIGLCAVAVLALVPHARIARAFGSVPPVVVSIIEDDRYYFSRSKEIADGNFFIGNPYYIEHADDTSPAFFVSDWIAAVPHVFGFSANQVGVINLVVWSVIFFLIVLVLLQELGATRRHAIAASLFVFIALYAPVVRPVSMQIVFPFFLLFCVMLVRWLKEQSLWRAFALAAAAAVNFYIYTFSWQIIVVALAILFLRLALRKDLTLKKVCHVVIPLLVLSAPAVAYMIHQTNAPFYWETMERIGLVATRLPTAAALLHGVALVAASALWYLCRKNNNGVTATDQSDKKYFFVIMTVALCITALSNIVTAKELELGSHVGRFMDLFSVIIIAVTIPHIALVRRRLALNLLLICLIAVTVVFVLRRMSITRSILSPDIAYNIANQAYAGPLQWLETEIKNPSVILANADLSEFIPVMTKHYVAFYQTASLQLISNQEQIERYLISRPDLIAVDRAMLHDNVRVYAGTGPAIHQYKTHNRFVRMCRALRLNAVGADCGEYTTAVELLGEKYFADILKTRDALAANFGAALDRYHIEFLLIDTKRDPQFASAKFFPVIKYNDGRFIIRVRN</sequence>
<feature type="transmembrane region" description="Helical" evidence="1">
    <location>
        <begin position="130"/>
        <end position="146"/>
    </location>
</feature>
<feature type="transmembrane region" description="Helical" evidence="1">
    <location>
        <begin position="101"/>
        <end position="121"/>
    </location>
</feature>
<dbReference type="AlphaFoldDB" id="A0A1F6M985"/>
<feature type="transmembrane region" description="Helical" evidence="1">
    <location>
        <begin position="356"/>
        <end position="374"/>
    </location>
</feature>
<gene>
    <name evidence="2" type="ORF">A3C15_03125</name>
</gene>
<feature type="transmembrane region" description="Helical" evidence="1">
    <location>
        <begin position="262"/>
        <end position="281"/>
    </location>
</feature>
<keyword evidence="1" id="KW-0472">Membrane</keyword>